<comment type="caution">
    <text evidence="2">The sequence shown here is derived from an EMBL/GenBank/DDBJ whole genome shotgun (WGS) entry which is preliminary data.</text>
</comment>
<keyword evidence="1" id="KW-0472">Membrane</keyword>
<protein>
    <submittedName>
        <fullName evidence="2">Uncharacterized protein</fullName>
    </submittedName>
</protein>
<dbReference type="EMBL" id="LAZR01031167">
    <property type="protein sequence ID" value="KKL54528.1"/>
    <property type="molecule type" value="Genomic_DNA"/>
</dbReference>
<keyword evidence="1" id="KW-0812">Transmembrane</keyword>
<organism evidence="2">
    <name type="scientific">marine sediment metagenome</name>
    <dbReference type="NCBI Taxonomy" id="412755"/>
    <lineage>
        <taxon>unclassified sequences</taxon>
        <taxon>metagenomes</taxon>
        <taxon>ecological metagenomes</taxon>
    </lineage>
</organism>
<sequence length="67" mass="7626">MIELLDIAAKAGGGVVLGMAIFFMYRLDRRSSEKRLSGLLEKDQETREENTKALTELNVLLRRMNGR</sequence>
<feature type="transmembrane region" description="Helical" evidence="1">
    <location>
        <begin position="7"/>
        <end position="25"/>
    </location>
</feature>
<reference evidence="2" key="1">
    <citation type="journal article" date="2015" name="Nature">
        <title>Complex archaea that bridge the gap between prokaryotes and eukaryotes.</title>
        <authorList>
            <person name="Spang A."/>
            <person name="Saw J.H."/>
            <person name="Jorgensen S.L."/>
            <person name="Zaremba-Niedzwiedzka K."/>
            <person name="Martijn J."/>
            <person name="Lind A.E."/>
            <person name="van Eijk R."/>
            <person name="Schleper C."/>
            <person name="Guy L."/>
            <person name="Ettema T.J."/>
        </authorList>
    </citation>
    <scope>NUCLEOTIDE SEQUENCE</scope>
</reference>
<dbReference type="AlphaFoldDB" id="A0A0F9CYR2"/>
<name>A0A0F9CYR2_9ZZZZ</name>
<proteinExistence type="predicted"/>
<keyword evidence="1" id="KW-1133">Transmembrane helix</keyword>
<evidence type="ECO:0000313" key="2">
    <source>
        <dbReference type="EMBL" id="KKL54528.1"/>
    </source>
</evidence>
<evidence type="ECO:0000256" key="1">
    <source>
        <dbReference type="SAM" id="Phobius"/>
    </source>
</evidence>
<gene>
    <name evidence="2" type="ORF">LCGC14_2264520</name>
</gene>
<accession>A0A0F9CYR2</accession>